<proteinExistence type="predicted"/>
<evidence type="ECO:0000256" key="4">
    <source>
        <dbReference type="PROSITE-ProRule" id="PRU01161"/>
    </source>
</evidence>
<keyword evidence="3 4" id="KW-0443">Lipid metabolism</keyword>
<feature type="short sequence motif" description="GXSXG" evidence="4">
    <location>
        <begin position="44"/>
        <end position="48"/>
    </location>
</feature>
<dbReference type="InterPro" id="IPR050301">
    <property type="entry name" value="NTE"/>
</dbReference>
<keyword evidence="1 4" id="KW-0378">Hydrolase</keyword>
<comment type="caution">
    <text evidence="4">Lacks conserved residue(s) required for the propagation of feature annotation.</text>
</comment>
<comment type="caution">
    <text evidence="6">The sequence shown here is derived from an EMBL/GenBank/DDBJ whole genome shotgun (WGS) entry which is preliminary data.</text>
</comment>
<evidence type="ECO:0000256" key="1">
    <source>
        <dbReference type="ARBA" id="ARBA00022801"/>
    </source>
</evidence>
<reference evidence="7" key="1">
    <citation type="journal article" date="2019" name="Int. J. Syst. Evol. Microbiol.">
        <title>The Global Catalogue of Microorganisms (GCM) 10K type strain sequencing project: providing services to taxonomists for standard genome sequencing and annotation.</title>
        <authorList>
            <consortium name="The Broad Institute Genomics Platform"/>
            <consortium name="The Broad Institute Genome Sequencing Center for Infectious Disease"/>
            <person name="Wu L."/>
            <person name="Ma J."/>
        </authorList>
    </citation>
    <scope>NUCLEOTIDE SEQUENCE [LARGE SCALE GENOMIC DNA]</scope>
    <source>
        <strain evidence="7">KCTC 62192</strain>
    </source>
</reference>
<dbReference type="RefSeq" id="WP_377831944.1">
    <property type="nucleotide sequence ID" value="NZ_JBHRSK010000004.1"/>
</dbReference>
<protein>
    <submittedName>
        <fullName evidence="6">Patatin-like phospholipase family protein</fullName>
    </submittedName>
</protein>
<organism evidence="6 7">
    <name type="scientific">Acidimangrovimonas pyrenivorans</name>
    <dbReference type="NCBI Taxonomy" id="2030798"/>
    <lineage>
        <taxon>Bacteria</taxon>
        <taxon>Pseudomonadati</taxon>
        <taxon>Pseudomonadota</taxon>
        <taxon>Alphaproteobacteria</taxon>
        <taxon>Rhodobacterales</taxon>
        <taxon>Paracoccaceae</taxon>
        <taxon>Acidimangrovimonas</taxon>
    </lineage>
</organism>
<evidence type="ECO:0000259" key="5">
    <source>
        <dbReference type="PROSITE" id="PS51635"/>
    </source>
</evidence>
<evidence type="ECO:0000256" key="3">
    <source>
        <dbReference type="ARBA" id="ARBA00023098"/>
    </source>
</evidence>
<name>A0ABV7ADL8_9RHOB</name>
<accession>A0ABV7ADL8</accession>
<dbReference type="PANTHER" id="PTHR14226:SF76">
    <property type="entry name" value="NTE FAMILY PROTEIN RSSA"/>
    <property type="match status" value="1"/>
</dbReference>
<feature type="active site" description="Proton acceptor" evidence="4">
    <location>
        <position position="160"/>
    </location>
</feature>
<evidence type="ECO:0000313" key="7">
    <source>
        <dbReference type="Proteomes" id="UP001595443"/>
    </source>
</evidence>
<keyword evidence="7" id="KW-1185">Reference proteome</keyword>
<keyword evidence="2 4" id="KW-0442">Lipid degradation</keyword>
<feature type="short sequence motif" description="DGA/G" evidence="4">
    <location>
        <begin position="160"/>
        <end position="162"/>
    </location>
</feature>
<dbReference type="InterPro" id="IPR002641">
    <property type="entry name" value="PNPLA_dom"/>
</dbReference>
<feature type="active site" description="Nucleophile" evidence="4">
    <location>
        <position position="46"/>
    </location>
</feature>
<dbReference type="InterPro" id="IPR016035">
    <property type="entry name" value="Acyl_Trfase/lysoPLipase"/>
</dbReference>
<dbReference type="EMBL" id="JBHRSK010000004">
    <property type="protein sequence ID" value="MFC2967307.1"/>
    <property type="molecule type" value="Genomic_DNA"/>
</dbReference>
<dbReference type="PANTHER" id="PTHR14226">
    <property type="entry name" value="NEUROPATHY TARGET ESTERASE/SWISS CHEESE D.MELANOGASTER"/>
    <property type="match status" value="1"/>
</dbReference>
<dbReference type="Proteomes" id="UP001595443">
    <property type="component" value="Unassembled WGS sequence"/>
</dbReference>
<dbReference type="PROSITE" id="PS51635">
    <property type="entry name" value="PNPLA"/>
    <property type="match status" value="1"/>
</dbReference>
<gene>
    <name evidence="6" type="ORF">ACFOES_04300</name>
</gene>
<dbReference type="Gene3D" id="3.40.1090.10">
    <property type="entry name" value="Cytosolic phospholipase A2 catalytic domain"/>
    <property type="match status" value="2"/>
</dbReference>
<dbReference type="Pfam" id="PF01734">
    <property type="entry name" value="Patatin"/>
    <property type="match status" value="1"/>
</dbReference>
<evidence type="ECO:0000313" key="6">
    <source>
        <dbReference type="EMBL" id="MFC2967307.1"/>
    </source>
</evidence>
<evidence type="ECO:0000256" key="2">
    <source>
        <dbReference type="ARBA" id="ARBA00022963"/>
    </source>
</evidence>
<dbReference type="SUPFAM" id="SSF52151">
    <property type="entry name" value="FabD/lysophospholipase-like"/>
    <property type="match status" value="1"/>
</dbReference>
<sequence>MEAQEAMAVKIGLALGSGGARGWSHIGVLRALHEIGVVPDIVCGTSMGALVGGAYVSGALDELEGFARGLSQLAVARMIDLNLTSGGLIEGQAIAEALRELGFAESFAETEKPFIAVASDLYAGCEVWLREGDLVGAIRASIGIPGILSPIWKDGRWLMDGGMSNPIPVSACRALGADVIIAVNPNSKLYAPRRGVPETPHPPDYGLENVLAALPPPLRPVAERYLAATARPTPRPPAYLDVLSAAIDVMTDQIRRSRLAGDPPNVMIDVDLVGLNALDFASADHAIRKGAEALHDKASLIERLL</sequence>
<feature type="domain" description="PNPLA" evidence="5">
    <location>
        <begin position="13"/>
        <end position="173"/>
    </location>
</feature>